<reference evidence="1" key="1">
    <citation type="submission" date="2023-07" db="EMBL/GenBank/DDBJ databases">
        <title>Sorghum-associated microbial communities from plants grown in Nebraska, USA.</title>
        <authorList>
            <person name="Schachtman D."/>
        </authorList>
    </citation>
    <scope>NUCLEOTIDE SEQUENCE</scope>
    <source>
        <strain evidence="1">BE330</strain>
    </source>
</reference>
<sequence length="49" mass="5340">MTALIDVHTSRLRHNTGTRAALTRTELTVTFGHPGFPDSALTRAPRSHA</sequence>
<protein>
    <submittedName>
        <fullName evidence="1">Uncharacterized protein</fullName>
    </submittedName>
</protein>
<organism evidence="1 2">
    <name type="scientific">Deinococcus soli</name>
    <name type="common">ex Cha et al. 2016</name>
    <dbReference type="NCBI Taxonomy" id="1309411"/>
    <lineage>
        <taxon>Bacteria</taxon>
        <taxon>Thermotogati</taxon>
        <taxon>Deinococcota</taxon>
        <taxon>Deinococci</taxon>
        <taxon>Deinococcales</taxon>
        <taxon>Deinococcaceae</taxon>
        <taxon>Deinococcus</taxon>
    </lineage>
</organism>
<comment type="caution">
    <text evidence="1">The sequence shown here is derived from an EMBL/GenBank/DDBJ whole genome shotgun (WGS) entry which is preliminary data.</text>
</comment>
<dbReference type="AlphaFoldDB" id="A0AAE4BMM7"/>
<evidence type="ECO:0000313" key="1">
    <source>
        <dbReference type="EMBL" id="MDR6218647.1"/>
    </source>
</evidence>
<evidence type="ECO:0000313" key="2">
    <source>
        <dbReference type="Proteomes" id="UP001185331"/>
    </source>
</evidence>
<dbReference type="EMBL" id="JAVDQK010000005">
    <property type="protein sequence ID" value="MDR6218647.1"/>
    <property type="molecule type" value="Genomic_DNA"/>
</dbReference>
<name>A0AAE4BMM7_9DEIO</name>
<proteinExistence type="predicted"/>
<gene>
    <name evidence="1" type="ORF">J2Y00_002244</name>
</gene>
<dbReference type="RefSeq" id="WP_309853109.1">
    <property type="nucleotide sequence ID" value="NZ_JAVDQJ010000004.1"/>
</dbReference>
<dbReference type="Proteomes" id="UP001185331">
    <property type="component" value="Unassembled WGS sequence"/>
</dbReference>
<accession>A0AAE4BMM7</accession>